<dbReference type="GO" id="GO:0016628">
    <property type="term" value="F:oxidoreductase activity, acting on the CH-CH group of donors, NAD or NADP as acceptor"/>
    <property type="evidence" value="ECO:0007669"/>
    <property type="project" value="InterPro"/>
</dbReference>
<sequence length="401" mass="44206">MRLNALISLIHSKKAAIGVIGLGYVGLPLATLIARKGFRVTGFVRDPSKINQKKIRVAHIDSDELNEQDIYIICVPTPVFENKKPDLGAIRSVAQRLSLVLLDGKLIINESTVAPGTTREEFGSLGGKYFLACSPERVDPGNKDKTVRTISKVVGGVNPESLALAKVLYEKVLDAPVVSVSSLEAAEMVKMLENTYRAVNIALVNEFARLSEKTGLDVVEIIEAAKTKWSYHAHYPSVGVGGHCIPVDPWYLVDFSKKKNVNLTLIEQSLKENDAMAQVVADKVISQYKKGATVLLYGLTYKKDVKDIRESPVIRLARILQKNNIRFVAYDPLLNEQEIKAFGFTPGKLKTSDIFIVGTDHKQLSGDFKRCVDNNTIIIDGRNFFRIKVGKSVLGVGRSLV</sequence>
<comment type="caution">
    <text evidence="6">The sequence shown here is derived from an EMBL/GenBank/DDBJ whole genome shotgun (WGS) entry which is preliminary data.</text>
</comment>
<dbReference type="Pfam" id="PF00984">
    <property type="entry name" value="UDPG_MGDP_dh"/>
    <property type="match status" value="1"/>
</dbReference>
<gene>
    <name evidence="6" type="ORF">A3A79_04895</name>
</gene>
<dbReference type="Pfam" id="PF03720">
    <property type="entry name" value="UDPG_MGDP_dh_C"/>
    <property type="match status" value="1"/>
</dbReference>
<dbReference type="EMBL" id="MFJV01000001">
    <property type="protein sequence ID" value="OGG24492.1"/>
    <property type="molecule type" value="Genomic_DNA"/>
</dbReference>
<keyword evidence="3" id="KW-0520">NAD</keyword>
<dbReference type="InterPro" id="IPR014026">
    <property type="entry name" value="UDP-Glc/GDP-Man_DH_dimer"/>
</dbReference>
<dbReference type="InterPro" id="IPR028359">
    <property type="entry name" value="UDP_ManNAc/GlcNAc_DH"/>
</dbReference>
<keyword evidence="2" id="KW-0560">Oxidoreductase</keyword>
<dbReference type="Gene3D" id="3.40.50.720">
    <property type="entry name" value="NAD(P)-binding Rossmann-like Domain"/>
    <property type="match status" value="2"/>
</dbReference>
<name>A0A1F6AJ43_9BACT</name>
<accession>A0A1F6AJ43</accession>
<dbReference type="SUPFAM" id="SSF51735">
    <property type="entry name" value="NAD(P)-binding Rossmann-fold domains"/>
    <property type="match status" value="1"/>
</dbReference>
<dbReference type="PANTHER" id="PTHR43491">
    <property type="entry name" value="UDP-N-ACETYL-D-MANNOSAMINE DEHYDROGENASE"/>
    <property type="match status" value="1"/>
</dbReference>
<dbReference type="PANTHER" id="PTHR43491:SF2">
    <property type="entry name" value="UDP-N-ACETYL-D-MANNOSAMINE DEHYDROGENASE"/>
    <property type="match status" value="1"/>
</dbReference>
<proteinExistence type="inferred from homology"/>
<dbReference type="SUPFAM" id="SSF52413">
    <property type="entry name" value="UDP-glucose/GDP-mannose dehydrogenase C-terminal domain"/>
    <property type="match status" value="1"/>
</dbReference>
<dbReference type="AlphaFoldDB" id="A0A1F6AJ43"/>
<dbReference type="Proteomes" id="UP000178759">
    <property type="component" value="Unassembled WGS sequence"/>
</dbReference>
<dbReference type="STRING" id="1798392.A3A79_04895"/>
<organism evidence="6 7">
    <name type="scientific">Candidatus Gottesmanbacteria bacterium RIFCSPLOWO2_01_FULL_43_11b</name>
    <dbReference type="NCBI Taxonomy" id="1798392"/>
    <lineage>
        <taxon>Bacteria</taxon>
        <taxon>Candidatus Gottesmaniibacteriota</taxon>
    </lineage>
</organism>
<dbReference type="GO" id="GO:0016616">
    <property type="term" value="F:oxidoreductase activity, acting on the CH-OH group of donors, NAD or NADP as acceptor"/>
    <property type="evidence" value="ECO:0007669"/>
    <property type="project" value="InterPro"/>
</dbReference>
<evidence type="ECO:0000256" key="4">
    <source>
        <dbReference type="PIRNR" id="PIRNR000124"/>
    </source>
</evidence>
<dbReference type="Pfam" id="PF03721">
    <property type="entry name" value="UDPG_MGDP_dh_N"/>
    <property type="match status" value="1"/>
</dbReference>
<dbReference type="InterPro" id="IPR017476">
    <property type="entry name" value="UDP-Glc/GDP-Man"/>
</dbReference>
<dbReference type="GO" id="GO:0000271">
    <property type="term" value="P:polysaccharide biosynthetic process"/>
    <property type="evidence" value="ECO:0007669"/>
    <property type="project" value="InterPro"/>
</dbReference>
<dbReference type="InterPro" id="IPR036220">
    <property type="entry name" value="UDP-Glc/GDP-Man_DH_C_sf"/>
</dbReference>
<dbReference type="SMART" id="SM00984">
    <property type="entry name" value="UDPG_MGDP_dh_C"/>
    <property type="match status" value="1"/>
</dbReference>
<dbReference type="InterPro" id="IPR036291">
    <property type="entry name" value="NAD(P)-bd_dom_sf"/>
</dbReference>
<dbReference type="NCBIfam" id="TIGR03026">
    <property type="entry name" value="NDP-sugDHase"/>
    <property type="match status" value="1"/>
</dbReference>
<protein>
    <recommendedName>
        <fullName evidence="5">UDP-glucose/GDP-mannose dehydrogenase C-terminal domain-containing protein</fullName>
    </recommendedName>
</protein>
<evidence type="ECO:0000256" key="2">
    <source>
        <dbReference type="ARBA" id="ARBA00023002"/>
    </source>
</evidence>
<comment type="similarity">
    <text evidence="1 4">Belongs to the UDP-glucose/GDP-mannose dehydrogenase family.</text>
</comment>
<evidence type="ECO:0000313" key="6">
    <source>
        <dbReference type="EMBL" id="OGG24492.1"/>
    </source>
</evidence>
<dbReference type="InterPro" id="IPR008927">
    <property type="entry name" value="6-PGluconate_DH-like_C_sf"/>
</dbReference>
<dbReference type="InterPro" id="IPR001732">
    <property type="entry name" value="UDP-Glc/GDP-Man_DH_N"/>
</dbReference>
<evidence type="ECO:0000313" key="7">
    <source>
        <dbReference type="Proteomes" id="UP000178759"/>
    </source>
</evidence>
<evidence type="ECO:0000259" key="5">
    <source>
        <dbReference type="SMART" id="SM00984"/>
    </source>
</evidence>
<feature type="domain" description="UDP-glucose/GDP-mannose dehydrogenase C-terminal" evidence="5">
    <location>
        <begin position="295"/>
        <end position="387"/>
    </location>
</feature>
<dbReference type="PIRSF" id="PIRSF500136">
    <property type="entry name" value="UDP_ManNAc_DH"/>
    <property type="match status" value="1"/>
</dbReference>
<evidence type="ECO:0000256" key="3">
    <source>
        <dbReference type="ARBA" id="ARBA00023027"/>
    </source>
</evidence>
<reference evidence="6 7" key="1">
    <citation type="journal article" date="2016" name="Nat. Commun.">
        <title>Thousands of microbial genomes shed light on interconnected biogeochemical processes in an aquifer system.</title>
        <authorList>
            <person name="Anantharaman K."/>
            <person name="Brown C.T."/>
            <person name="Hug L.A."/>
            <person name="Sharon I."/>
            <person name="Castelle C.J."/>
            <person name="Probst A.J."/>
            <person name="Thomas B.C."/>
            <person name="Singh A."/>
            <person name="Wilkins M.J."/>
            <person name="Karaoz U."/>
            <person name="Brodie E.L."/>
            <person name="Williams K.H."/>
            <person name="Hubbard S.S."/>
            <person name="Banfield J.F."/>
        </authorList>
    </citation>
    <scope>NUCLEOTIDE SEQUENCE [LARGE SCALE GENOMIC DNA]</scope>
</reference>
<dbReference type="GO" id="GO:0051287">
    <property type="term" value="F:NAD binding"/>
    <property type="evidence" value="ECO:0007669"/>
    <property type="project" value="InterPro"/>
</dbReference>
<dbReference type="PIRSF" id="PIRSF000124">
    <property type="entry name" value="UDPglc_GDPman_dh"/>
    <property type="match status" value="1"/>
</dbReference>
<dbReference type="InterPro" id="IPR014027">
    <property type="entry name" value="UDP-Glc/GDP-Man_DH_C"/>
</dbReference>
<evidence type="ECO:0000256" key="1">
    <source>
        <dbReference type="ARBA" id="ARBA00006601"/>
    </source>
</evidence>
<dbReference type="SUPFAM" id="SSF48179">
    <property type="entry name" value="6-phosphogluconate dehydrogenase C-terminal domain-like"/>
    <property type="match status" value="1"/>
</dbReference>